<dbReference type="RefSeq" id="WP_065988829.1">
    <property type="nucleotide sequence ID" value="NZ_MDEN01000062.1"/>
</dbReference>
<accession>A0A1C2E053</accession>
<dbReference type="Proteomes" id="UP000095143">
    <property type="component" value="Unassembled WGS sequence"/>
</dbReference>
<feature type="chain" id="PRO_5008660020" description="Nickel/cobalt transporter regulator" evidence="1">
    <location>
        <begin position="25"/>
        <end position="104"/>
    </location>
</feature>
<dbReference type="InterPro" id="IPR024572">
    <property type="entry name" value="RcnB"/>
</dbReference>
<evidence type="ECO:0000256" key="1">
    <source>
        <dbReference type="SAM" id="SignalP"/>
    </source>
</evidence>
<sequence length="104" mass="11621">MLGKKYLPHLLFTAVCAVSSFSYAAEQPSVTMDRPGAGVKEIKEGDNAPDQYQRPSLAVKDWRARHLTAPDKNQQWVEIKDKYALIDIPTGTIKQMVPKAKGHK</sequence>
<evidence type="ECO:0008006" key="4">
    <source>
        <dbReference type="Google" id="ProtNLM"/>
    </source>
</evidence>
<gene>
    <name evidence="2" type="ORF">BBI10_12510</name>
</gene>
<evidence type="ECO:0000313" key="2">
    <source>
        <dbReference type="EMBL" id="OCX20381.1"/>
    </source>
</evidence>
<keyword evidence="1" id="KW-0732">Signal</keyword>
<protein>
    <recommendedName>
        <fullName evidence="4">Nickel/cobalt transporter regulator</fullName>
    </recommendedName>
</protein>
<feature type="signal peptide" evidence="1">
    <location>
        <begin position="1"/>
        <end position="24"/>
    </location>
</feature>
<dbReference type="Pfam" id="PF11776">
    <property type="entry name" value="RcnB"/>
    <property type="match status" value="1"/>
</dbReference>
<dbReference type="OrthoDB" id="6538939at2"/>
<comment type="caution">
    <text evidence="2">The sequence shown here is derived from an EMBL/GenBank/DDBJ whole genome shotgun (WGS) entry which is preliminary data.</text>
</comment>
<evidence type="ECO:0000313" key="3">
    <source>
        <dbReference type="Proteomes" id="UP000095143"/>
    </source>
</evidence>
<organism evidence="2 3">
    <name type="scientific">Pseudomonas graminis</name>
    <dbReference type="NCBI Taxonomy" id="158627"/>
    <lineage>
        <taxon>Bacteria</taxon>
        <taxon>Pseudomonadati</taxon>
        <taxon>Pseudomonadota</taxon>
        <taxon>Gammaproteobacteria</taxon>
        <taxon>Pseudomonadales</taxon>
        <taxon>Pseudomonadaceae</taxon>
        <taxon>Pseudomonas</taxon>
    </lineage>
</organism>
<reference evidence="2 3" key="1">
    <citation type="submission" date="2016-08" db="EMBL/GenBank/DDBJ databases">
        <title>Whole genome sequence of Pseudomonas graminis strain UASWS1507, a potential biological control agent for agriculture.</title>
        <authorList>
            <person name="Crovadore J."/>
            <person name="Calmin G."/>
            <person name="Chablais R."/>
            <person name="Cochard B."/>
            <person name="Lefort F."/>
        </authorList>
    </citation>
    <scope>NUCLEOTIDE SEQUENCE [LARGE SCALE GENOMIC DNA]</scope>
    <source>
        <strain evidence="2 3">UASWS1507</strain>
    </source>
</reference>
<dbReference type="Gene3D" id="3.10.450.160">
    <property type="entry name" value="inner membrane protein cigr"/>
    <property type="match status" value="1"/>
</dbReference>
<dbReference type="EMBL" id="MDEN01000062">
    <property type="protein sequence ID" value="OCX20381.1"/>
    <property type="molecule type" value="Genomic_DNA"/>
</dbReference>
<proteinExistence type="predicted"/>
<name>A0A1C2E053_9PSED</name>
<dbReference type="AlphaFoldDB" id="A0A1C2E053"/>